<dbReference type="PANTHER" id="PTHR21143">
    <property type="entry name" value="INVERTEBRATE GUSTATORY RECEPTOR"/>
    <property type="match status" value="1"/>
</dbReference>
<dbReference type="GO" id="GO:0050909">
    <property type="term" value="P:sensory perception of taste"/>
    <property type="evidence" value="ECO:0007669"/>
    <property type="project" value="InterPro"/>
</dbReference>
<comment type="similarity">
    <text evidence="8">Belongs to the insect chemoreceptor superfamily. Gustatory receptor (GR) family.</text>
</comment>
<dbReference type="GO" id="GO:0007165">
    <property type="term" value="P:signal transduction"/>
    <property type="evidence" value="ECO:0007669"/>
    <property type="project" value="UniProtKB-KW"/>
</dbReference>
<gene>
    <name evidence="9" type="ORF">Zmor_006361</name>
</gene>
<comment type="caution">
    <text evidence="9">The sequence shown here is derived from an EMBL/GenBank/DDBJ whole genome shotgun (WGS) entry which is preliminary data.</text>
</comment>
<dbReference type="GO" id="GO:0008049">
    <property type="term" value="P:male courtship behavior"/>
    <property type="evidence" value="ECO:0007669"/>
    <property type="project" value="TreeGrafter"/>
</dbReference>
<evidence type="ECO:0000256" key="3">
    <source>
        <dbReference type="ARBA" id="ARBA00022692"/>
    </source>
</evidence>
<keyword evidence="3 8" id="KW-0812">Transmembrane</keyword>
<dbReference type="AlphaFoldDB" id="A0AA38IX78"/>
<feature type="transmembrane region" description="Helical" evidence="8">
    <location>
        <begin position="339"/>
        <end position="356"/>
    </location>
</feature>
<organism evidence="9 10">
    <name type="scientific">Zophobas morio</name>
    <dbReference type="NCBI Taxonomy" id="2755281"/>
    <lineage>
        <taxon>Eukaryota</taxon>
        <taxon>Metazoa</taxon>
        <taxon>Ecdysozoa</taxon>
        <taxon>Arthropoda</taxon>
        <taxon>Hexapoda</taxon>
        <taxon>Insecta</taxon>
        <taxon>Pterygota</taxon>
        <taxon>Neoptera</taxon>
        <taxon>Endopterygota</taxon>
        <taxon>Coleoptera</taxon>
        <taxon>Polyphaga</taxon>
        <taxon>Cucujiformia</taxon>
        <taxon>Tenebrionidae</taxon>
        <taxon>Zophobas</taxon>
    </lineage>
</organism>
<comment type="function">
    <text evidence="8">Gustatory receptor which mediates acceptance or avoidance behavior, depending on its substrates.</text>
</comment>
<feature type="transmembrane region" description="Helical" evidence="8">
    <location>
        <begin position="265"/>
        <end position="285"/>
    </location>
</feature>
<keyword evidence="5 8" id="KW-0472">Membrane</keyword>
<keyword evidence="6 8" id="KW-0675">Receptor</keyword>
<keyword evidence="4 8" id="KW-1133">Transmembrane helix</keyword>
<evidence type="ECO:0000256" key="4">
    <source>
        <dbReference type="ARBA" id="ARBA00022989"/>
    </source>
</evidence>
<dbReference type="GO" id="GO:0005886">
    <property type="term" value="C:plasma membrane"/>
    <property type="evidence" value="ECO:0007669"/>
    <property type="project" value="UniProtKB-SubCell"/>
</dbReference>
<evidence type="ECO:0000256" key="2">
    <source>
        <dbReference type="ARBA" id="ARBA00022475"/>
    </source>
</evidence>
<dbReference type="GO" id="GO:0030424">
    <property type="term" value="C:axon"/>
    <property type="evidence" value="ECO:0007669"/>
    <property type="project" value="TreeGrafter"/>
</dbReference>
<dbReference type="InterPro" id="IPR013604">
    <property type="entry name" value="7TM_chemorcpt"/>
</dbReference>
<sequence length="361" mass="41926">MLWQPNSVNSVIKPIFTIWKYIGLPNFTSKYCDKLKKDIFVSGNCQILPVTTLVMYLIACVYFVSGRIFLSYTDTILAIQFSFIGVMHGVTMSFVYARRKQIIDIVTKFSEAEERISKLTKNRVTYKYADFLLKYIVAKYICAFLTFVTDVVSEPIFKADVSCYHLIWNYQFHLQLVFFVFFLVLKSLYAKVEEHVNKIHRTSGSQQSYKEIKGVIEDLDTIIVKIRKTFQEIILVETVFETLCTTCGLYYVVLTVPNLEFALTATAVFYLFVQAAADFSTIFFFQFVVKQRVKLVETVADIYGAKRGTDKKALYTTTLHFNDLQFNVCGFFFLDYRTIYSMVGGMSTILVYLFQFRKKEI</sequence>
<feature type="transmembrane region" description="Helical" evidence="8">
    <location>
        <begin position="39"/>
        <end position="64"/>
    </location>
</feature>
<dbReference type="GO" id="GO:0043025">
    <property type="term" value="C:neuronal cell body"/>
    <property type="evidence" value="ECO:0007669"/>
    <property type="project" value="TreeGrafter"/>
</dbReference>
<dbReference type="Pfam" id="PF08395">
    <property type="entry name" value="7tm_7"/>
    <property type="match status" value="1"/>
</dbReference>
<feature type="transmembrane region" description="Helical" evidence="8">
    <location>
        <begin position="131"/>
        <end position="152"/>
    </location>
</feature>
<proteinExistence type="inferred from homology"/>
<evidence type="ECO:0000313" key="10">
    <source>
        <dbReference type="Proteomes" id="UP001168821"/>
    </source>
</evidence>
<keyword evidence="10" id="KW-1185">Reference proteome</keyword>
<dbReference type="PANTHER" id="PTHR21143:SF133">
    <property type="entry name" value="GUSTATORY AND PHEROMONE RECEPTOR 32A-RELATED"/>
    <property type="match status" value="1"/>
</dbReference>
<evidence type="ECO:0000313" key="9">
    <source>
        <dbReference type="EMBL" id="KAJ3661991.1"/>
    </source>
</evidence>
<accession>A0AA38IX78</accession>
<feature type="transmembrane region" description="Helical" evidence="8">
    <location>
        <begin position="172"/>
        <end position="189"/>
    </location>
</feature>
<dbReference type="EMBL" id="JALNTZ010000002">
    <property type="protein sequence ID" value="KAJ3661991.1"/>
    <property type="molecule type" value="Genomic_DNA"/>
</dbReference>
<dbReference type="GO" id="GO:0007635">
    <property type="term" value="P:chemosensory behavior"/>
    <property type="evidence" value="ECO:0007669"/>
    <property type="project" value="TreeGrafter"/>
</dbReference>
<comment type="subcellular location">
    <subcellularLocation>
        <location evidence="1 8">Cell membrane</location>
        <topology evidence="1 8">Multi-pass membrane protein</topology>
    </subcellularLocation>
</comment>
<reference evidence="9" key="1">
    <citation type="journal article" date="2023" name="G3 (Bethesda)">
        <title>Whole genome assemblies of Zophobas morio and Tenebrio molitor.</title>
        <authorList>
            <person name="Kaur S."/>
            <person name="Stinson S.A."/>
            <person name="diCenzo G.C."/>
        </authorList>
    </citation>
    <scope>NUCLEOTIDE SEQUENCE</scope>
    <source>
        <strain evidence="9">QUZm001</strain>
    </source>
</reference>
<protein>
    <recommendedName>
        <fullName evidence="8">Gustatory receptor</fullName>
    </recommendedName>
</protein>
<feature type="transmembrane region" description="Helical" evidence="8">
    <location>
        <begin position="233"/>
        <end position="253"/>
    </location>
</feature>
<dbReference type="Proteomes" id="UP001168821">
    <property type="component" value="Unassembled WGS sequence"/>
</dbReference>
<evidence type="ECO:0000256" key="5">
    <source>
        <dbReference type="ARBA" id="ARBA00023136"/>
    </source>
</evidence>
<dbReference type="GO" id="GO:0030425">
    <property type="term" value="C:dendrite"/>
    <property type="evidence" value="ECO:0007669"/>
    <property type="project" value="TreeGrafter"/>
</dbReference>
<evidence type="ECO:0000256" key="1">
    <source>
        <dbReference type="ARBA" id="ARBA00004651"/>
    </source>
</evidence>
<evidence type="ECO:0000256" key="8">
    <source>
        <dbReference type="RuleBase" id="RU363108"/>
    </source>
</evidence>
<evidence type="ECO:0000256" key="6">
    <source>
        <dbReference type="ARBA" id="ARBA00023170"/>
    </source>
</evidence>
<feature type="transmembrane region" description="Helical" evidence="8">
    <location>
        <begin position="76"/>
        <end position="97"/>
    </location>
</feature>
<keyword evidence="7 8" id="KW-0807">Transducer</keyword>
<evidence type="ECO:0000256" key="7">
    <source>
        <dbReference type="ARBA" id="ARBA00023224"/>
    </source>
</evidence>
<keyword evidence="2 8" id="KW-1003">Cell membrane</keyword>
<name>A0AA38IX78_9CUCU</name>